<name>A0A2Z7A098_9LAMI</name>
<proteinExistence type="predicted"/>
<reference evidence="1 2" key="1">
    <citation type="journal article" date="2015" name="Proc. Natl. Acad. Sci. U.S.A.">
        <title>The resurrection genome of Boea hygrometrica: A blueprint for survival of dehydration.</title>
        <authorList>
            <person name="Xiao L."/>
            <person name="Yang G."/>
            <person name="Zhang L."/>
            <person name="Yang X."/>
            <person name="Zhao S."/>
            <person name="Ji Z."/>
            <person name="Zhou Q."/>
            <person name="Hu M."/>
            <person name="Wang Y."/>
            <person name="Chen M."/>
            <person name="Xu Y."/>
            <person name="Jin H."/>
            <person name="Xiao X."/>
            <person name="Hu G."/>
            <person name="Bao F."/>
            <person name="Hu Y."/>
            <person name="Wan P."/>
            <person name="Li L."/>
            <person name="Deng X."/>
            <person name="Kuang T."/>
            <person name="Xiang C."/>
            <person name="Zhu J.K."/>
            <person name="Oliver M.J."/>
            <person name="He Y."/>
        </authorList>
    </citation>
    <scope>NUCLEOTIDE SEQUENCE [LARGE SCALE GENOMIC DNA]</scope>
    <source>
        <strain evidence="2">cv. XS01</strain>
    </source>
</reference>
<organism evidence="1 2">
    <name type="scientific">Dorcoceras hygrometricum</name>
    <dbReference type="NCBI Taxonomy" id="472368"/>
    <lineage>
        <taxon>Eukaryota</taxon>
        <taxon>Viridiplantae</taxon>
        <taxon>Streptophyta</taxon>
        <taxon>Embryophyta</taxon>
        <taxon>Tracheophyta</taxon>
        <taxon>Spermatophyta</taxon>
        <taxon>Magnoliopsida</taxon>
        <taxon>eudicotyledons</taxon>
        <taxon>Gunneridae</taxon>
        <taxon>Pentapetalae</taxon>
        <taxon>asterids</taxon>
        <taxon>lamiids</taxon>
        <taxon>Lamiales</taxon>
        <taxon>Gesneriaceae</taxon>
        <taxon>Didymocarpoideae</taxon>
        <taxon>Trichosporeae</taxon>
        <taxon>Loxocarpinae</taxon>
        <taxon>Dorcoceras</taxon>
    </lineage>
</organism>
<protein>
    <submittedName>
        <fullName evidence="1">Uncharacterized protein</fullName>
    </submittedName>
</protein>
<sequence>MIAQVVARMAALQDRPPISAVRTLAARLPHERPPKAAGRPCKTLRTLAVELLSRASLVVRNCWSLADQYAPMVAHDGAQVTPRLSHAKLMVAPPPSPSAAPAMLRRCRDGWSEFF</sequence>
<accession>A0A2Z7A098</accession>
<gene>
    <name evidence="1" type="ORF">F511_46492</name>
</gene>
<evidence type="ECO:0000313" key="1">
    <source>
        <dbReference type="EMBL" id="KZT76483.1"/>
    </source>
</evidence>
<keyword evidence="2" id="KW-1185">Reference proteome</keyword>
<dbReference type="AlphaFoldDB" id="A0A2Z7A098"/>
<dbReference type="Proteomes" id="UP000250235">
    <property type="component" value="Unassembled WGS sequence"/>
</dbReference>
<evidence type="ECO:0000313" key="2">
    <source>
        <dbReference type="Proteomes" id="UP000250235"/>
    </source>
</evidence>
<dbReference type="EMBL" id="KV116636">
    <property type="protein sequence ID" value="KZT76483.1"/>
    <property type="molecule type" value="Genomic_DNA"/>
</dbReference>